<reference evidence="8 9" key="1">
    <citation type="submission" date="2022-08" db="EMBL/GenBank/DDBJ databases">
        <title>Aerococcaceae sp. nov isolated from spoiled eye mask.</title>
        <authorList>
            <person name="Zhou G."/>
            <person name="Xie X.-B."/>
            <person name="Shi Q.-S."/>
            <person name="Wang Y.-S."/>
            <person name="Wen X."/>
            <person name="Peng H."/>
            <person name="Yang X.-J."/>
            <person name="Tao H.-B."/>
            <person name="Huang X.-M."/>
        </authorList>
    </citation>
    <scope>NUCLEOTIDE SEQUENCE [LARGE SCALE GENOMIC DNA]</scope>
    <source>
        <strain evidence="9">DM20194951</strain>
    </source>
</reference>
<keyword evidence="5 6" id="KW-0472">Membrane</keyword>
<dbReference type="PANTHER" id="PTHR30294:SF29">
    <property type="entry name" value="MULTIDRUG ABC TRANSPORTER PERMEASE YBHS-RELATED"/>
    <property type="match status" value="1"/>
</dbReference>
<feature type="domain" description="ABC-2 type transporter transmembrane" evidence="7">
    <location>
        <begin position="19"/>
        <end position="394"/>
    </location>
</feature>
<feature type="transmembrane region" description="Helical" evidence="6">
    <location>
        <begin position="375"/>
        <end position="397"/>
    </location>
</feature>
<evidence type="ECO:0000256" key="3">
    <source>
        <dbReference type="ARBA" id="ARBA00022692"/>
    </source>
</evidence>
<feature type="transmembrane region" description="Helical" evidence="6">
    <location>
        <begin position="320"/>
        <end position="339"/>
    </location>
</feature>
<sequence length="427" mass="48003">MRNLWIIIKEVYFKNVKSWSFVFMVLGPILVLGVIALITFFIAQDEQQSRVGEIAIIDAPTELQVAIDASPDNNTIHFDISAEEANTLLIEDKLDGYLVIEGEPDHLVPLYYRRPTSRDINLTNLEQVINTYQLNTIAENIGLNNEQLMEIQSSNVAIDTINLTVDDEGTIREESASDPSNFARIMIAYVVSFLVFFFIMTYVGIISQEIAAEKGSRIMEILLSSVSASTHFFGKMLGIALVILTQIMAYIILFILARIFFSNLDIFNFLNDIDFNVIFANSMPVVWLGLVFAIIGIMIYSALAGFLGSLVSKTEDVNKSITPIIFIALAGFYIGMYALNSTNNPIVRIGSLIPFFTPFVMPFRIAAETVSSTEIILAIIISIIFMILCLWFSVVFYKSNVLVYTDKGIIQAMKDSWTLWRSERQSK</sequence>
<keyword evidence="3 6" id="KW-0812">Transmembrane</keyword>
<evidence type="ECO:0000256" key="6">
    <source>
        <dbReference type="SAM" id="Phobius"/>
    </source>
</evidence>
<organism evidence="8 9">
    <name type="scientific">Fundicoccus culcitae</name>
    <dbReference type="NCBI Taxonomy" id="2969821"/>
    <lineage>
        <taxon>Bacteria</taxon>
        <taxon>Bacillati</taxon>
        <taxon>Bacillota</taxon>
        <taxon>Bacilli</taxon>
        <taxon>Lactobacillales</taxon>
        <taxon>Aerococcaceae</taxon>
        <taxon>Fundicoccus</taxon>
    </lineage>
</organism>
<feature type="transmembrane region" description="Helical" evidence="6">
    <location>
        <begin position="186"/>
        <end position="211"/>
    </location>
</feature>
<keyword evidence="2" id="KW-1003">Cell membrane</keyword>
<protein>
    <submittedName>
        <fullName evidence="8">ABC transporter permease</fullName>
    </submittedName>
</protein>
<comment type="subcellular location">
    <subcellularLocation>
        <location evidence="1">Cell membrane</location>
        <topology evidence="1">Multi-pass membrane protein</topology>
    </subcellularLocation>
</comment>
<feature type="transmembrane region" description="Helical" evidence="6">
    <location>
        <begin position="345"/>
        <end position="363"/>
    </location>
</feature>
<accession>A0ABY5P754</accession>
<name>A0ABY5P754_9LACT</name>
<evidence type="ECO:0000313" key="9">
    <source>
        <dbReference type="Proteomes" id="UP001315967"/>
    </source>
</evidence>
<evidence type="ECO:0000259" key="7">
    <source>
        <dbReference type="Pfam" id="PF12698"/>
    </source>
</evidence>
<feature type="transmembrane region" description="Helical" evidence="6">
    <location>
        <begin position="285"/>
        <end position="308"/>
    </location>
</feature>
<dbReference type="InterPro" id="IPR013525">
    <property type="entry name" value="ABC2_TM"/>
</dbReference>
<dbReference type="RefSeq" id="WP_313793867.1">
    <property type="nucleotide sequence ID" value="NZ_CP102453.1"/>
</dbReference>
<evidence type="ECO:0000256" key="2">
    <source>
        <dbReference type="ARBA" id="ARBA00022475"/>
    </source>
</evidence>
<gene>
    <name evidence="8" type="ORF">NRE15_01560</name>
</gene>
<dbReference type="Pfam" id="PF12698">
    <property type="entry name" value="ABC2_membrane_3"/>
    <property type="match status" value="1"/>
</dbReference>
<evidence type="ECO:0000313" key="8">
    <source>
        <dbReference type="EMBL" id="UUX34364.1"/>
    </source>
</evidence>
<proteinExistence type="predicted"/>
<feature type="transmembrane region" description="Helical" evidence="6">
    <location>
        <begin position="21"/>
        <end position="43"/>
    </location>
</feature>
<evidence type="ECO:0000256" key="5">
    <source>
        <dbReference type="ARBA" id="ARBA00023136"/>
    </source>
</evidence>
<evidence type="ECO:0000256" key="4">
    <source>
        <dbReference type="ARBA" id="ARBA00022989"/>
    </source>
</evidence>
<keyword evidence="4 6" id="KW-1133">Transmembrane helix</keyword>
<keyword evidence="9" id="KW-1185">Reference proteome</keyword>
<evidence type="ECO:0000256" key="1">
    <source>
        <dbReference type="ARBA" id="ARBA00004651"/>
    </source>
</evidence>
<dbReference type="EMBL" id="CP102453">
    <property type="protein sequence ID" value="UUX34364.1"/>
    <property type="molecule type" value="Genomic_DNA"/>
</dbReference>
<dbReference type="PANTHER" id="PTHR30294">
    <property type="entry name" value="MEMBRANE COMPONENT OF ABC TRANSPORTER YHHJ-RELATED"/>
    <property type="match status" value="1"/>
</dbReference>
<dbReference type="InterPro" id="IPR051449">
    <property type="entry name" value="ABC-2_transporter_component"/>
</dbReference>
<feature type="transmembrane region" description="Helical" evidence="6">
    <location>
        <begin position="232"/>
        <end position="261"/>
    </location>
</feature>
<dbReference type="Proteomes" id="UP001315967">
    <property type="component" value="Chromosome"/>
</dbReference>